<dbReference type="PANTHER" id="PTHR11079">
    <property type="entry name" value="CYTOSINE DEAMINASE FAMILY MEMBER"/>
    <property type="match status" value="1"/>
</dbReference>
<name>A0A9D1QDI2_9BACT</name>
<evidence type="ECO:0000259" key="9">
    <source>
        <dbReference type="PROSITE" id="PS51747"/>
    </source>
</evidence>
<evidence type="ECO:0000313" key="11">
    <source>
        <dbReference type="Proteomes" id="UP000823926"/>
    </source>
</evidence>
<reference evidence="10" key="1">
    <citation type="journal article" date="2021" name="PeerJ">
        <title>Extensive microbial diversity within the chicken gut microbiome revealed by metagenomics and culture.</title>
        <authorList>
            <person name="Gilroy R."/>
            <person name="Ravi A."/>
            <person name="Getino M."/>
            <person name="Pursley I."/>
            <person name="Horton D.L."/>
            <person name="Alikhan N.F."/>
            <person name="Baker D."/>
            <person name="Gharbi K."/>
            <person name="Hall N."/>
            <person name="Watson M."/>
            <person name="Adriaenssens E.M."/>
            <person name="Foster-Nyarko E."/>
            <person name="Jarju S."/>
            <person name="Secka A."/>
            <person name="Antonio M."/>
            <person name="Oren A."/>
            <person name="Chaudhuri R.R."/>
            <person name="La Ragione R."/>
            <person name="Hildebrand F."/>
            <person name="Pallen M.J."/>
        </authorList>
    </citation>
    <scope>NUCLEOTIDE SEQUENCE</scope>
    <source>
        <strain evidence="10">ChiBcec15-1070</strain>
    </source>
</reference>
<dbReference type="PANTHER" id="PTHR11079:SF202">
    <property type="entry name" value="TRNA-SPECIFIC ADENOSINE DEAMINASE"/>
    <property type="match status" value="1"/>
</dbReference>
<comment type="function">
    <text evidence="8">Catalyzes the deamination of adenosine to inosine at the wobble position 34 of tRNA(Arg2).</text>
</comment>
<dbReference type="InterPro" id="IPR016192">
    <property type="entry name" value="APOBEC/CMP_deaminase_Zn-bd"/>
</dbReference>
<dbReference type="SUPFAM" id="SSF53927">
    <property type="entry name" value="Cytidine deaminase-like"/>
    <property type="match status" value="1"/>
</dbReference>
<dbReference type="InterPro" id="IPR016193">
    <property type="entry name" value="Cytidine_deaminase-like"/>
</dbReference>
<comment type="subunit">
    <text evidence="2 8">Homodimer.</text>
</comment>
<organism evidence="10 11">
    <name type="scientific">Candidatus Rikenella faecigallinarum</name>
    <dbReference type="NCBI Taxonomy" id="2838745"/>
    <lineage>
        <taxon>Bacteria</taxon>
        <taxon>Pseudomonadati</taxon>
        <taxon>Bacteroidota</taxon>
        <taxon>Bacteroidia</taxon>
        <taxon>Bacteroidales</taxon>
        <taxon>Rikenellaceae</taxon>
        <taxon>Rikenella</taxon>
    </lineage>
</organism>
<dbReference type="EC" id="3.5.4.33" evidence="8"/>
<dbReference type="InterPro" id="IPR058535">
    <property type="entry name" value="MafB19-deam"/>
</dbReference>
<comment type="similarity">
    <text evidence="1">Belongs to the cytidine and deoxycytidylate deaminase family. ADAT2 subfamily.</text>
</comment>
<keyword evidence="4 8" id="KW-0479">Metal-binding</keyword>
<comment type="cofactor">
    <cofactor evidence="8">
        <name>Zn(2+)</name>
        <dbReference type="ChEBI" id="CHEBI:29105"/>
    </cofactor>
    <text evidence="8">Binds 1 zinc ion per subunit.</text>
</comment>
<dbReference type="PROSITE" id="PS51747">
    <property type="entry name" value="CYT_DCMP_DEAMINASES_2"/>
    <property type="match status" value="1"/>
</dbReference>
<dbReference type="GO" id="GO:0002100">
    <property type="term" value="P:tRNA wobble adenosine to inosine editing"/>
    <property type="evidence" value="ECO:0007669"/>
    <property type="project" value="UniProtKB-UniRule"/>
</dbReference>
<dbReference type="InterPro" id="IPR002125">
    <property type="entry name" value="CMP_dCMP_dom"/>
</dbReference>
<evidence type="ECO:0000256" key="2">
    <source>
        <dbReference type="ARBA" id="ARBA00011738"/>
    </source>
</evidence>
<dbReference type="Proteomes" id="UP000823926">
    <property type="component" value="Unassembled WGS sequence"/>
</dbReference>
<evidence type="ECO:0000256" key="4">
    <source>
        <dbReference type="ARBA" id="ARBA00022723"/>
    </source>
</evidence>
<dbReference type="GO" id="GO:0008270">
    <property type="term" value="F:zinc ion binding"/>
    <property type="evidence" value="ECO:0007669"/>
    <property type="project" value="UniProtKB-UniRule"/>
</dbReference>
<keyword evidence="6 8" id="KW-0862">Zinc</keyword>
<dbReference type="EMBL" id="DXHL01000034">
    <property type="protein sequence ID" value="HIW11350.1"/>
    <property type="molecule type" value="Genomic_DNA"/>
</dbReference>
<feature type="domain" description="CMP/dCMP-type deaminase" evidence="9">
    <location>
        <begin position="1"/>
        <end position="105"/>
    </location>
</feature>
<comment type="caution">
    <text evidence="10">The sequence shown here is derived from an EMBL/GenBank/DDBJ whole genome shotgun (WGS) entry which is preliminary data.</text>
</comment>
<comment type="catalytic activity">
    <reaction evidence="7 8">
        <text>adenosine(34) in tRNA + H2O + H(+) = inosine(34) in tRNA + NH4(+)</text>
        <dbReference type="Rhea" id="RHEA:43168"/>
        <dbReference type="Rhea" id="RHEA-COMP:10373"/>
        <dbReference type="Rhea" id="RHEA-COMP:10374"/>
        <dbReference type="ChEBI" id="CHEBI:15377"/>
        <dbReference type="ChEBI" id="CHEBI:15378"/>
        <dbReference type="ChEBI" id="CHEBI:28938"/>
        <dbReference type="ChEBI" id="CHEBI:74411"/>
        <dbReference type="ChEBI" id="CHEBI:82852"/>
        <dbReference type="EC" id="3.5.4.33"/>
    </reaction>
</comment>
<protein>
    <recommendedName>
        <fullName evidence="8">tRNA-specific adenosine deaminase</fullName>
        <ecNumber evidence="8">3.5.4.33</ecNumber>
    </recommendedName>
</protein>
<keyword evidence="5 8" id="KW-0378">Hydrolase</keyword>
<keyword evidence="3 8" id="KW-0819">tRNA processing</keyword>
<sequence>MRQALAEARAAAAQGEVPIGAVVVAGERVIARAHNLTETLGDVTAHAEMQALTAAASALGGKYLDRCTLYVTVEPCPMCAAALRWAQLGTLVYGAPDPKRGYTTLSPQLLHPKTIVISGPLSAECAQLVSSFFAELRATRKA</sequence>
<evidence type="ECO:0000256" key="6">
    <source>
        <dbReference type="ARBA" id="ARBA00022833"/>
    </source>
</evidence>
<evidence type="ECO:0000256" key="7">
    <source>
        <dbReference type="ARBA" id="ARBA00048045"/>
    </source>
</evidence>
<feature type="active site" description="Proton donor" evidence="8">
    <location>
        <position position="48"/>
    </location>
</feature>
<feature type="binding site" evidence="8">
    <location>
        <position position="46"/>
    </location>
    <ligand>
        <name>Zn(2+)</name>
        <dbReference type="ChEBI" id="CHEBI:29105"/>
        <note>catalytic</note>
    </ligand>
</feature>
<gene>
    <name evidence="8" type="primary">tadA</name>
    <name evidence="10" type="ORF">H9888_07635</name>
</gene>
<dbReference type="AlphaFoldDB" id="A0A9D1QDI2"/>
<evidence type="ECO:0000313" key="10">
    <source>
        <dbReference type="EMBL" id="HIW11350.1"/>
    </source>
</evidence>
<accession>A0A9D1QDI2</accession>
<dbReference type="HAMAP" id="MF_00972">
    <property type="entry name" value="tRNA_aden_deaminase"/>
    <property type="match status" value="1"/>
</dbReference>
<evidence type="ECO:0000256" key="5">
    <source>
        <dbReference type="ARBA" id="ARBA00022801"/>
    </source>
</evidence>
<dbReference type="PROSITE" id="PS00903">
    <property type="entry name" value="CYT_DCMP_DEAMINASES_1"/>
    <property type="match status" value="1"/>
</dbReference>
<dbReference type="CDD" id="cd01285">
    <property type="entry name" value="nucleoside_deaminase"/>
    <property type="match status" value="1"/>
</dbReference>
<evidence type="ECO:0000256" key="8">
    <source>
        <dbReference type="HAMAP-Rule" id="MF_00972"/>
    </source>
</evidence>
<dbReference type="GO" id="GO:0052717">
    <property type="term" value="F:tRNA-specific adenosine-34 deaminase activity"/>
    <property type="evidence" value="ECO:0007669"/>
    <property type="project" value="UniProtKB-UniRule"/>
</dbReference>
<reference evidence="10" key="2">
    <citation type="submission" date="2021-04" db="EMBL/GenBank/DDBJ databases">
        <authorList>
            <person name="Gilroy R."/>
        </authorList>
    </citation>
    <scope>NUCLEOTIDE SEQUENCE</scope>
    <source>
        <strain evidence="10">ChiBcec15-1070</strain>
    </source>
</reference>
<feature type="binding site" evidence="8">
    <location>
        <position position="79"/>
    </location>
    <ligand>
        <name>Zn(2+)</name>
        <dbReference type="ChEBI" id="CHEBI:29105"/>
        <note>catalytic</note>
    </ligand>
</feature>
<dbReference type="Pfam" id="PF14437">
    <property type="entry name" value="MafB19-deam"/>
    <property type="match status" value="1"/>
</dbReference>
<evidence type="ECO:0000256" key="1">
    <source>
        <dbReference type="ARBA" id="ARBA00010669"/>
    </source>
</evidence>
<dbReference type="InterPro" id="IPR028883">
    <property type="entry name" value="tRNA_aden_deaminase"/>
</dbReference>
<evidence type="ECO:0000256" key="3">
    <source>
        <dbReference type="ARBA" id="ARBA00022694"/>
    </source>
</evidence>
<dbReference type="Gene3D" id="3.40.140.10">
    <property type="entry name" value="Cytidine Deaminase, domain 2"/>
    <property type="match status" value="1"/>
</dbReference>
<feature type="binding site" evidence="8">
    <location>
        <position position="76"/>
    </location>
    <ligand>
        <name>Zn(2+)</name>
        <dbReference type="ChEBI" id="CHEBI:29105"/>
        <note>catalytic</note>
    </ligand>
</feature>
<proteinExistence type="inferred from homology"/>